<gene>
    <name evidence="1" type="ORF">CR203_18610</name>
</gene>
<dbReference type="EMBL" id="PDOE01000011">
    <property type="protein sequence ID" value="RKL65864.1"/>
    <property type="molecule type" value="Genomic_DNA"/>
</dbReference>
<dbReference type="OrthoDB" id="1115105at2"/>
<dbReference type="Proteomes" id="UP000281498">
    <property type="component" value="Unassembled WGS sequence"/>
</dbReference>
<evidence type="ECO:0000313" key="1">
    <source>
        <dbReference type="EMBL" id="RKL65864.1"/>
    </source>
</evidence>
<name>A0A3A9JY93_9BACI</name>
<accession>A0A3A9JY93</accession>
<evidence type="ECO:0008006" key="3">
    <source>
        <dbReference type="Google" id="ProtNLM"/>
    </source>
</evidence>
<keyword evidence="2" id="KW-1185">Reference proteome</keyword>
<reference evidence="1 2" key="1">
    <citation type="submission" date="2017-10" db="EMBL/GenBank/DDBJ databases">
        <title>Bacillus sp. nov., a halophilic bacterium isolated from a Keqin Lake.</title>
        <authorList>
            <person name="Wang H."/>
        </authorList>
    </citation>
    <scope>NUCLEOTIDE SEQUENCE [LARGE SCALE GENOMIC DNA]</scope>
    <source>
        <strain evidence="1 2">KCTC 13187</strain>
    </source>
</reference>
<organism evidence="1 2">
    <name type="scientific">Salipaludibacillus neizhouensis</name>
    <dbReference type="NCBI Taxonomy" id="885475"/>
    <lineage>
        <taxon>Bacteria</taxon>
        <taxon>Bacillati</taxon>
        <taxon>Bacillota</taxon>
        <taxon>Bacilli</taxon>
        <taxon>Bacillales</taxon>
        <taxon>Bacillaceae</taxon>
    </lineage>
</organism>
<comment type="caution">
    <text evidence="1">The sequence shown here is derived from an EMBL/GenBank/DDBJ whole genome shotgun (WGS) entry which is preliminary data.</text>
</comment>
<sequence>MPEGLHPIISKFMEMLNLHNTEGYEETFSKDAVINEISVGRNYEGKEEIKEYFTNYFIGYNTQTKLVSHTNENYDKVNVRVFFTGDFPGGEIYGSFKFILHDGYITYLEADLE</sequence>
<evidence type="ECO:0000313" key="2">
    <source>
        <dbReference type="Proteomes" id="UP000281498"/>
    </source>
</evidence>
<dbReference type="RefSeq" id="WP_110937873.1">
    <property type="nucleotide sequence ID" value="NZ_KZ614147.1"/>
</dbReference>
<proteinExistence type="predicted"/>
<dbReference type="Gene3D" id="3.10.450.50">
    <property type="match status" value="1"/>
</dbReference>
<protein>
    <recommendedName>
        <fullName evidence="3">SnoaL-like domain-containing protein</fullName>
    </recommendedName>
</protein>
<dbReference type="InterPro" id="IPR032710">
    <property type="entry name" value="NTF2-like_dom_sf"/>
</dbReference>
<dbReference type="SUPFAM" id="SSF54427">
    <property type="entry name" value="NTF2-like"/>
    <property type="match status" value="1"/>
</dbReference>
<dbReference type="AlphaFoldDB" id="A0A3A9JY93"/>